<name>A0A1W1CY86_9ZZZZ</name>
<sequence>MNFEWDEKKNISNQEKHGVSFEEAKEVFDDALQISKLDHRFNYFEERWITIGVTKKEHILVVANLFFTDDGEEIIRIISARKANNSERKIYEKC</sequence>
<dbReference type="EMBL" id="FPHM01000172">
    <property type="protein sequence ID" value="SFV70816.1"/>
    <property type="molecule type" value="Genomic_DNA"/>
</dbReference>
<proteinExistence type="predicted"/>
<dbReference type="Gene3D" id="3.10.450.530">
    <property type="entry name" value="Ribonuclease toxin, BrnT, of type II toxin-antitoxin system"/>
    <property type="match status" value="1"/>
</dbReference>
<dbReference type="InterPro" id="IPR007460">
    <property type="entry name" value="BrnT_toxin"/>
</dbReference>
<accession>A0A1W1CY86</accession>
<gene>
    <name evidence="1" type="ORF">MNB_SV-13-329</name>
</gene>
<dbReference type="Pfam" id="PF04365">
    <property type="entry name" value="BrnT_toxin"/>
    <property type="match status" value="1"/>
</dbReference>
<dbReference type="AlphaFoldDB" id="A0A1W1CY86"/>
<protein>
    <recommendedName>
        <fullName evidence="2">COGs COG2929</fullName>
    </recommendedName>
</protein>
<evidence type="ECO:0000313" key="1">
    <source>
        <dbReference type="EMBL" id="SFV70816.1"/>
    </source>
</evidence>
<evidence type="ECO:0008006" key="2">
    <source>
        <dbReference type="Google" id="ProtNLM"/>
    </source>
</evidence>
<reference evidence="1" key="1">
    <citation type="submission" date="2016-10" db="EMBL/GenBank/DDBJ databases">
        <authorList>
            <person name="de Groot N.N."/>
        </authorList>
    </citation>
    <scope>NUCLEOTIDE SEQUENCE</scope>
</reference>
<organism evidence="1">
    <name type="scientific">hydrothermal vent metagenome</name>
    <dbReference type="NCBI Taxonomy" id="652676"/>
    <lineage>
        <taxon>unclassified sequences</taxon>
        <taxon>metagenomes</taxon>
        <taxon>ecological metagenomes</taxon>
    </lineage>
</organism>
<dbReference type="InterPro" id="IPR038573">
    <property type="entry name" value="BrnT_sf"/>
</dbReference>